<feature type="coiled-coil region" evidence="1">
    <location>
        <begin position="172"/>
        <end position="220"/>
    </location>
</feature>
<protein>
    <submittedName>
        <fullName evidence="3">Uncharacterized protein</fullName>
    </submittedName>
</protein>
<proteinExistence type="predicted"/>
<reference evidence="3 4" key="1">
    <citation type="submission" date="2015-01" db="EMBL/GenBank/DDBJ databases">
        <title>The Genome Sequence of Capronia semiimmersa CBS27337.</title>
        <authorList>
            <consortium name="The Broad Institute Genomics Platform"/>
            <person name="Cuomo C."/>
            <person name="de Hoog S."/>
            <person name="Gorbushina A."/>
            <person name="Stielow B."/>
            <person name="Teixiera M."/>
            <person name="Abouelleil A."/>
            <person name="Chapman S.B."/>
            <person name="Priest M."/>
            <person name="Young S.K."/>
            <person name="Wortman J."/>
            <person name="Nusbaum C."/>
            <person name="Birren B."/>
        </authorList>
    </citation>
    <scope>NUCLEOTIDE SEQUENCE [LARGE SCALE GENOMIC DNA]</scope>
    <source>
        <strain evidence="3 4">CBS 27337</strain>
    </source>
</reference>
<evidence type="ECO:0000313" key="4">
    <source>
        <dbReference type="Proteomes" id="UP000054266"/>
    </source>
</evidence>
<dbReference type="Proteomes" id="UP000054266">
    <property type="component" value="Unassembled WGS sequence"/>
</dbReference>
<feature type="compositionally biased region" description="Basic and acidic residues" evidence="2">
    <location>
        <begin position="515"/>
        <end position="532"/>
    </location>
</feature>
<feature type="compositionally biased region" description="Polar residues" evidence="2">
    <location>
        <begin position="55"/>
        <end position="98"/>
    </location>
</feature>
<feature type="region of interest" description="Disordered" evidence="2">
    <location>
        <begin position="509"/>
        <end position="548"/>
    </location>
</feature>
<keyword evidence="4" id="KW-1185">Reference proteome</keyword>
<feature type="coiled-coil region" evidence="1">
    <location>
        <begin position="316"/>
        <end position="350"/>
    </location>
</feature>
<keyword evidence="1" id="KW-0175">Coiled coil</keyword>
<evidence type="ECO:0000256" key="1">
    <source>
        <dbReference type="SAM" id="Coils"/>
    </source>
</evidence>
<name>A0A0D2FTJ8_9EURO</name>
<dbReference type="AlphaFoldDB" id="A0A0D2FTJ8"/>
<dbReference type="EMBL" id="KN846957">
    <property type="protein sequence ID" value="KIW69845.1"/>
    <property type="molecule type" value="Genomic_DNA"/>
</dbReference>
<feature type="compositionally biased region" description="Polar residues" evidence="2">
    <location>
        <begin position="114"/>
        <end position="124"/>
    </location>
</feature>
<feature type="region of interest" description="Disordered" evidence="2">
    <location>
        <begin position="114"/>
        <end position="139"/>
    </location>
</feature>
<evidence type="ECO:0000313" key="3">
    <source>
        <dbReference type="EMBL" id="KIW69845.1"/>
    </source>
</evidence>
<accession>A0A0D2FTJ8</accession>
<feature type="region of interest" description="Disordered" evidence="2">
    <location>
        <begin position="1"/>
        <end position="102"/>
    </location>
</feature>
<gene>
    <name evidence="3" type="ORF">PV04_02168</name>
</gene>
<feature type="compositionally biased region" description="Basic and acidic residues" evidence="2">
    <location>
        <begin position="36"/>
        <end position="47"/>
    </location>
</feature>
<dbReference type="HOGENOM" id="CLU_590516_0_0_1"/>
<organism evidence="3 4">
    <name type="scientific">Phialophora macrospora</name>
    <dbReference type="NCBI Taxonomy" id="1851006"/>
    <lineage>
        <taxon>Eukaryota</taxon>
        <taxon>Fungi</taxon>
        <taxon>Dikarya</taxon>
        <taxon>Ascomycota</taxon>
        <taxon>Pezizomycotina</taxon>
        <taxon>Eurotiomycetes</taxon>
        <taxon>Chaetothyriomycetidae</taxon>
        <taxon>Chaetothyriales</taxon>
        <taxon>Herpotrichiellaceae</taxon>
        <taxon>Phialophora</taxon>
    </lineage>
</organism>
<sequence length="548" mass="60706">MRFLTPWSRNKPAAVPPQEDSNRNAPESLPLPQVQDHTHDDSKKEDDNVLPSEVPSPTRNAGQPASDLSTNELVHMEQQQSDTPPGEARSSQKSTQVVQLPPGSVVAVSNLVQAARSTSETRTSAPGDHPSSPDQPVNTHDRWNALRNRWSQLAHAADSLTGDLISASDRRRENIEKRNEVLRDIEERLKSAPDASLLTLRDLLTKLQSSENTLLEQDENLVSRGYEFVAQGSKIFGVAADTSLEILDAQGIVVPATETATDPSVLSADDIRLDQTSEARRYLSRKGDVDLLRESLMSLDGEEIIASTLPGEAMPVDQLESRRQTLIVELQRAEADLETLRNNLPDRKVEIPEDQLRSPATSIATNEDASGQPDLGAAISGQTPAQALEPGTGRQPDDQTESLSQILDRVTGNSHVSAATLVNAYLLYQLQRSPEERKAFLKTVEEELKTGNPAGRVDLINDIPLEYWFDDENRTKKPMLSQVSLTKYIFSQPRSNVTDVDTAELRQLVHGNSEPVERRESTQHNTREEVRQHRLLARQKAKDTSSLR</sequence>
<evidence type="ECO:0000256" key="2">
    <source>
        <dbReference type="SAM" id="MobiDB-lite"/>
    </source>
</evidence>